<protein>
    <submittedName>
        <fullName evidence="1">Uncharacterized protein</fullName>
    </submittedName>
</protein>
<evidence type="ECO:0000313" key="1">
    <source>
        <dbReference type="EMBL" id="SNS50968.1"/>
    </source>
</evidence>
<dbReference type="RefSeq" id="WP_089224247.1">
    <property type="nucleotide sequence ID" value="NZ_FZOF01000006.1"/>
</dbReference>
<evidence type="ECO:0000313" key="2">
    <source>
        <dbReference type="Proteomes" id="UP000198280"/>
    </source>
</evidence>
<dbReference type="EMBL" id="FZOF01000006">
    <property type="protein sequence ID" value="SNS50968.1"/>
    <property type="molecule type" value="Genomic_DNA"/>
</dbReference>
<dbReference type="Proteomes" id="UP000198280">
    <property type="component" value="Unassembled WGS sequence"/>
</dbReference>
<sequence>MTEATAKKTAAKRPARVADPLASVVAEVHGAAKGIGDLPSTLIGGHLPERGADNYRKRGDDWDRINQDREAVGRLGIDGLAVQVAFAAFGGRTLDEIRGGLVRLASLAVAAIGQIDREGK</sequence>
<dbReference type="AlphaFoldDB" id="A0A239F368"/>
<proteinExistence type="predicted"/>
<organism evidence="1 2">
    <name type="scientific">Actinacidiphila glaucinigra</name>
    <dbReference type="NCBI Taxonomy" id="235986"/>
    <lineage>
        <taxon>Bacteria</taxon>
        <taxon>Bacillati</taxon>
        <taxon>Actinomycetota</taxon>
        <taxon>Actinomycetes</taxon>
        <taxon>Kitasatosporales</taxon>
        <taxon>Streptomycetaceae</taxon>
        <taxon>Actinacidiphila</taxon>
    </lineage>
</organism>
<keyword evidence="2" id="KW-1185">Reference proteome</keyword>
<accession>A0A239F368</accession>
<reference evidence="1 2" key="1">
    <citation type="submission" date="2017-06" db="EMBL/GenBank/DDBJ databases">
        <authorList>
            <person name="Kim H.J."/>
            <person name="Triplett B.A."/>
        </authorList>
    </citation>
    <scope>NUCLEOTIDE SEQUENCE [LARGE SCALE GENOMIC DNA]</scope>
    <source>
        <strain evidence="1 2">CGMCC 4.1858</strain>
    </source>
</reference>
<name>A0A239F368_9ACTN</name>
<dbReference type="OrthoDB" id="4316261at2"/>
<gene>
    <name evidence="1" type="ORF">SAMN05216252_106274</name>
</gene>